<feature type="transmembrane region" description="Helical" evidence="9">
    <location>
        <begin position="388"/>
        <end position="408"/>
    </location>
</feature>
<gene>
    <name evidence="10" type="ORF">H8710_02685</name>
</gene>
<dbReference type="GO" id="GO:0033179">
    <property type="term" value="C:proton-transporting V-type ATPase, V0 domain"/>
    <property type="evidence" value="ECO:0007669"/>
    <property type="project" value="InterPro"/>
</dbReference>
<keyword evidence="6" id="KW-0406">Ion transport</keyword>
<evidence type="ECO:0000256" key="9">
    <source>
        <dbReference type="SAM" id="Phobius"/>
    </source>
</evidence>
<feature type="transmembrane region" description="Helical" evidence="9">
    <location>
        <begin position="472"/>
        <end position="495"/>
    </location>
</feature>
<keyword evidence="7 9" id="KW-0472">Membrane</keyword>
<evidence type="ECO:0000313" key="11">
    <source>
        <dbReference type="Proteomes" id="UP000610760"/>
    </source>
</evidence>
<evidence type="ECO:0000256" key="1">
    <source>
        <dbReference type="ARBA" id="ARBA00004141"/>
    </source>
</evidence>
<dbReference type="GO" id="GO:0007035">
    <property type="term" value="P:vacuolar acidification"/>
    <property type="evidence" value="ECO:0007669"/>
    <property type="project" value="TreeGrafter"/>
</dbReference>
<protein>
    <submittedName>
        <fullName evidence="10">ATPase</fullName>
    </submittedName>
</protein>
<organism evidence="10 11">
    <name type="scientific">Fumia xinanensis</name>
    <dbReference type="NCBI Taxonomy" id="2763659"/>
    <lineage>
        <taxon>Bacteria</taxon>
        <taxon>Bacillati</taxon>
        <taxon>Bacillota</taxon>
        <taxon>Clostridia</taxon>
        <taxon>Eubacteriales</taxon>
        <taxon>Oscillospiraceae</taxon>
        <taxon>Fumia</taxon>
    </lineage>
</organism>
<feature type="transmembrane region" description="Helical" evidence="9">
    <location>
        <begin position="501"/>
        <end position="519"/>
    </location>
</feature>
<keyword evidence="4 9" id="KW-0812">Transmembrane</keyword>
<dbReference type="EMBL" id="JACRSV010000001">
    <property type="protein sequence ID" value="MBC8558970.1"/>
    <property type="molecule type" value="Genomic_DNA"/>
</dbReference>
<dbReference type="InterPro" id="IPR002490">
    <property type="entry name" value="V-ATPase_116kDa_su"/>
</dbReference>
<feature type="transmembrane region" description="Helical" evidence="9">
    <location>
        <begin position="437"/>
        <end position="460"/>
    </location>
</feature>
<dbReference type="PANTHER" id="PTHR11629">
    <property type="entry name" value="VACUOLAR PROTON ATPASES"/>
    <property type="match status" value="1"/>
</dbReference>
<dbReference type="AlphaFoldDB" id="A0A926E3Q6"/>
<dbReference type="GO" id="GO:0051117">
    <property type="term" value="F:ATPase binding"/>
    <property type="evidence" value="ECO:0007669"/>
    <property type="project" value="TreeGrafter"/>
</dbReference>
<reference evidence="10" key="1">
    <citation type="submission" date="2020-08" db="EMBL/GenBank/DDBJ databases">
        <title>Genome public.</title>
        <authorList>
            <person name="Liu C."/>
            <person name="Sun Q."/>
        </authorList>
    </citation>
    <scope>NUCLEOTIDE SEQUENCE</scope>
    <source>
        <strain evidence="10">NSJ-33</strain>
    </source>
</reference>
<comment type="subcellular location">
    <subcellularLocation>
        <location evidence="1">Membrane</location>
        <topology evidence="1">Multi-pass membrane protein</topology>
    </subcellularLocation>
</comment>
<evidence type="ECO:0000256" key="3">
    <source>
        <dbReference type="ARBA" id="ARBA00022448"/>
    </source>
</evidence>
<keyword evidence="11" id="KW-1185">Reference proteome</keyword>
<sequence>MAIEKMQLVDIVGHLPELDQTLLKCIQSGVFHPETVLSSGDKTTAFSLMNGENTYSASLKKLYDLAQDIHAKLQYTEDTGNLTPEAADGEIKRIRDKASALSQEKKTLKEEIGQYEQALMLIKHLQGLDVSFDEVFASSYVKVRFGRLPYDSFPKLNFYDKKPFFFFTFDHDSEYYWGVYFAPAPQIESIDDIFKSLYFERLRVPDYAHNKPEIAIEHIGGMLEEHKNRLVEVRKQIADIKQEELNCLNSCFTVLKAASDTFSMRKYVAVAHNSFYLEGFVPARDARKFADSLNDIDGVSCMLNPVDANPALTPPTKLRNKGFAKPFQMFVGMYGLPSYHDYDPTTLVAITYTLMFGIMFGDLGQGLVIALIGLFLGLAKKMDFGRIMLRLGISSAVFGTIYGSVFGYEEWLDPMWESLGFGGILPLKVFEAGTTNMLLLAAIFIGVGVICVAMIINICLGFKHKDYERAVFGNNGLAGLVLYMGAVIAVAALMLYNINVLSPWFIILVIVIPVLLIFLREPLGKMMKKRKDLKPADGVGTFILENFFEMFEYVLSYLSNTMSFLRVGGFILSHAGMMAVVMSLSEMMSGGGTIVVMVIGNVFVMCLEGLIVGIQVLRLEFYEIFSRFYNGDGKEYEPASISYKAE</sequence>
<dbReference type="GO" id="GO:0016471">
    <property type="term" value="C:vacuolar proton-transporting V-type ATPase complex"/>
    <property type="evidence" value="ECO:0007669"/>
    <property type="project" value="TreeGrafter"/>
</dbReference>
<comment type="similarity">
    <text evidence="2">Belongs to the V-ATPase 116 kDa subunit family.</text>
</comment>
<dbReference type="Proteomes" id="UP000610760">
    <property type="component" value="Unassembled WGS sequence"/>
</dbReference>
<feature type="coiled-coil region" evidence="8">
    <location>
        <begin position="91"/>
        <end position="118"/>
    </location>
</feature>
<dbReference type="GO" id="GO:0046961">
    <property type="term" value="F:proton-transporting ATPase activity, rotational mechanism"/>
    <property type="evidence" value="ECO:0007669"/>
    <property type="project" value="InterPro"/>
</dbReference>
<feature type="transmembrane region" description="Helical" evidence="9">
    <location>
        <begin position="564"/>
        <end position="582"/>
    </location>
</feature>
<evidence type="ECO:0000256" key="6">
    <source>
        <dbReference type="ARBA" id="ARBA00023065"/>
    </source>
</evidence>
<feature type="transmembrane region" description="Helical" evidence="9">
    <location>
        <begin position="594"/>
        <end position="617"/>
    </location>
</feature>
<evidence type="ECO:0000256" key="2">
    <source>
        <dbReference type="ARBA" id="ARBA00009904"/>
    </source>
</evidence>
<feature type="transmembrane region" description="Helical" evidence="9">
    <location>
        <begin position="354"/>
        <end position="376"/>
    </location>
</feature>
<keyword evidence="5 9" id="KW-1133">Transmembrane helix</keyword>
<evidence type="ECO:0000256" key="5">
    <source>
        <dbReference type="ARBA" id="ARBA00022989"/>
    </source>
</evidence>
<dbReference type="RefSeq" id="WP_249293864.1">
    <property type="nucleotide sequence ID" value="NZ_JACRSV010000001.1"/>
</dbReference>
<name>A0A926E3Q6_9FIRM</name>
<evidence type="ECO:0000256" key="4">
    <source>
        <dbReference type="ARBA" id="ARBA00022692"/>
    </source>
</evidence>
<evidence type="ECO:0000256" key="8">
    <source>
        <dbReference type="SAM" id="Coils"/>
    </source>
</evidence>
<dbReference type="Pfam" id="PF01496">
    <property type="entry name" value="V_ATPase_I"/>
    <property type="match status" value="2"/>
</dbReference>
<keyword evidence="3" id="KW-0813">Transport</keyword>
<keyword evidence="8" id="KW-0175">Coiled coil</keyword>
<evidence type="ECO:0000313" key="10">
    <source>
        <dbReference type="EMBL" id="MBC8558970.1"/>
    </source>
</evidence>
<dbReference type="PANTHER" id="PTHR11629:SF63">
    <property type="entry name" value="V-TYPE PROTON ATPASE SUBUNIT A"/>
    <property type="match status" value="1"/>
</dbReference>
<comment type="caution">
    <text evidence="10">The sequence shown here is derived from an EMBL/GenBank/DDBJ whole genome shotgun (WGS) entry which is preliminary data.</text>
</comment>
<proteinExistence type="inferred from homology"/>
<accession>A0A926E3Q6</accession>
<evidence type="ECO:0000256" key="7">
    <source>
        <dbReference type="ARBA" id="ARBA00023136"/>
    </source>
</evidence>